<feature type="transmembrane region" description="Helical" evidence="2">
    <location>
        <begin position="244"/>
        <end position="262"/>
    </location>
</feature>
<sequence>MEDVYTIKVKTKPDTRNLYPSERRYSASTVSGLAWVHIALAATSFLLACLALVNPNSDLNPINNSTLPNGGNNTENTLSNVYLNDFENENGTLLDSNNKSNSKLSGNGNPLNSNETTEFNGNKNDSNYMLVLAPALITIFGLAAGVASILASVRWYIDHNITWLFVISCLSTVVSLTSFIMIAVWFITTSEGDITEFYKDKVPFKDYFVIKHTDIIIRNESHMIVALNKTVEKEDTPNLFTKRVLSINILIAAFLELLWSILSVKISYKGMKNTYKEDNERRGNCISVVTKIKGNDTRKLPRNGKLLPPKPDLIDHYPSKKIKRIFLAQSDNGFYLKNQTNKAKQNTETSSEFYKERMMNFLNRCASLEGHSNPENTSSVHSETLNSIPEGVTVEASPQEPIPEVKDRMTPISWGDTPDHTVYNQNTLNLDKIFKFKAKQNKSEIVPSE</sequence>
<proteinExistence type="predicted"/>
<keyword evidence="4" id="KW-1185">Reference proteome</keyword>
<name>A0AAD8DKS6_MYTSE</name>
<evidence type="ECO:0000256" key="1">
    <source>
        <dbReference type="SAM" id="MobiDB-lite"/>
    </source>
</evidence>
<gene>
    <name evidence="3" type="ORF">PYW07_011883</name>
</gene>
<evidence type="ECO:0000313" key="4">
    <source>
        <dbReference type="Proteomes" id="UP001231518"/>
    </source>
</evidence>
<feature type="transmembrane region" description="Helical" evidence="2">
    <location>
        <begin position="33"/>
        <end position="53"/>
    </location>
</feature>
<feature type="compositionally biased region" description="Low complexity" evidence="1">
    <location>
        <begin position="96"/>
        <end position="114"/>
    </location>
</feature>
<evidence type="ECO:0000313" key="3">
    <source>
        <dbReference type="EMBL" id="KAJ8704695.1"/>
    </source>
</evidence>
<keyword evidence="2" id="KW-0472">Membrane</keyword>
<organism evidence="3 4">
    <name type="scientific">Mythimna separata</name>
    <name type="common">Oriental armyworm</name>
    <name type="synonym">Pseudaletia separata</name>
    <dbReference type="NCBI Taxonomy" id="271217"/>
    <lineage>
        <taxon>Eukaryota</taxon>
        <taxon>Metazoa</taxon>
        <taxon>Ecdysozoa</taxon>
        <taxon>Arthropoda</taxon>
        <taxon>Hexapoda</taxon>
        <taxon>Insecta</taxon>
        <taxon>Pterygota</taxon>
        <taxon>Neoptera</taxon>
        <taxon>Endopterygota</taxon>
        <taxon>Lepidoptera</taxon>
        <taxon>Glossata</taxon>
        <taxon>Ditrysia</taxon>
        <taxon>Noctuoidea</taxon>
        <taxon>Noctuidae</taxon>
        <taxon>Noctuinae</taxon>
        <taxon>Hadenini</taxon>
        <taxon>Mythimna</taxon>
    </lineage>
</organism>
<dbReference type="EMBL" id="JARGEI010000031">
    <property type="protein sequence ID" value="KAJ8704695.1"/>
    <property type="molecule type" value="Genomic_DNA"/>
</dbReference>
<keyword evidence="2" id="KW-1133">Transmembrane helix</keyword>
<reference evidence="3" key="1">
    <citation type="submission" date="2023-03" db="EMBL/GenBank/DDBJ databases">
        <title>Chromosome-level genomes of two armyworms, Mythimna separata and Mythimna loreyi, provide insights into the biosynthesis and reception of sex pheromones.</title>
        <authorList>
            <person name="Zhao H."/>
        </authorList>
    </citation>
    <scope>NUCLEOTIDE SEQUENCE</scope>
    <source>
        <strain evidence="3">BeijingLab</strain>
        <tissue evidence="3">Pupa</tissue>
    </source>
</reference>
<feature type="transmembrane region" description="Helical" evidence="2">
    <location>
        <begin position="128"/>
        <end position="151"/>
    </location>
</feature>
<evidence type="ECO:0000256" key="2">
    <source>
        <dbReference type="SAM" id="Phobius"/>
    </source>
</evidence>
<comment type="caution">
    <text evidence="3">The sequence shown here is derived from an EMBL/GenBank/DDBJ whole genome shotgun (WGS) entry which is preliminary data.</text>
</comment>
<accession>A0AAD8DKS6</accession>
<dbReference type="Proteomes" id="UP001231518">
    <property type="component" value="Chromosome 29"/>
</dbReference>
<feature type="region of interest" description="Disordered" evidence="1">
    <location>
        <begin position="96"/>
        <end position="118"/>
    </location>
</feature>
<keyword evidence="2" id="KW-0812">Transmembrane</keyword>
<protein>
    <submittedName>
        <fullName evidence="3">Uncharacterized protein</fullName>
    </submittedName>
</protein>
<dbReference type="AlphaFoldDB" id="A0AAD8DKS6"/>
<feature type="transmembrane region" description="Helical" evidence="2">
    <location>
        <begin position="163"/>
        <end position="187"/>
    </location>
</feature>